<feature type="region of interest" description="Disordered" evidence="5">
    <location>
        <begin position="222"/>
        <end position="279"/>
    </location>
</feature>
<evidence type="ECO:0000256" key="5">
    <source>
        <dbReference type="SAM" id="MobiDB-lite"/>
    </source>
</evidence>
<evidence type="ECO:0000256" key="3">
    <source>
        <dbReference type="ARBA" id="ARBA00022989"/>
    </source>
</evidence>
<gene>
    <name evidence="8" type="ORF">B5M09_005545</name>
</gene>
<evidence type="ECO:0000313" key="8">
    <source>
        <dbReference type="EMBL" id="RQM20296.1"/>
    </source>
</evidence>
<proteinExistence type="predicted"/>
<dbReference type="PANTHER" id="PTHR12570:SF9">
    <property type="entry name" value="MAGNESIUM TRANSPORTER NIPA8-RELATED"/>
    <property type="match status" value="1"/>
</dbReference>
<dbReference type="GO" id="GO:0015095">
    <property type="term" value="F:magnesium ion transmembrane transporter activity"/>
    <property type="evidence" value="ECO:0007669"/>
    <property type="project" value="InterPro"/>
</dbReference>
<dbReference type="EMBL" id="MZMZ02003958">
    <property type="protein sequence ID" value="RQM20296.1"/>
    <property type="molecule type" value="Genomic_DNA"/>
</dbReference>
<keyword evidence="3 6" id="KW-1133">Transmembrane helix</keyword>
<dbReference type="PROSITE" id="PS50222">
    <property type="entry name" value="EF_HAND_2"/>
    <property type="match status" value="1"/>
</dbReference>
<feature type="region of interest" description="Disordered" evidence="5">
    <location>
        <begin position="795"/>
        <end position="852"/>
    </location>
</feature>
<keyword evidence="9" id="KW-1185">Reference proteome</keyword>
<dbReference type="GO" id="GO:0005509">
    <property type="term" value="F:calcium ion binding"/>
    <property type="evidence" value="ECO:0007669"/>
    <property type="project" value="InterPro"/>
</dbReference>
<name>A0A425CTW6_APHAT</name>
<accession>A0A425CTW6</accession>
<dbReference type="Gene3D" id="1.10.2000.10">
    <property type="entry name" value="Frizzled cysteine-rich domain"/>
    <property type="match status" value="1"/>
</dbReference>
<dbReference type="InterPro" id="IPR036790">
    <property type="entry name" value="Frizzled_dom_sf"/>
</dbReference>
<feature type="region of interest" description="Disordered" evidence="5">
    <location>
        <begin position="907"/>
        <end position="959"/>
    </location>
</feature>
<feature type="transmembrane region" description="Helical" evidence="6">
    <location>
        <begin position="528"/>
        <end position="548"/>
    </location>
</feature>
<feature type="transmembrane region" description="Helical" evidence="6">
    <location>
        <begin position="577"/>
        <end position="599"/>
    </location>
</feature>
<evidence type="ECO:0000313" key="9">
    <source>
        <dbReference type="Proteomes" id="UP000284702"/>
    </source>
</evidence>
<dbReference type="AlphaFoldDB" id="A0A425CTW6"/>
<feature type="transmembrane region" description="Helical" evidence="6">
    <location>
        <begin position="619"/>
        <end position="639"/>
    </location>
</feature>
<evidence type="ECO:0000259" key="7">
    <source>
        <dbReference type="PROSITE" id="PS50222"/>
    </source>
</evidence>
<comment type="caution">
    <text evidence="8">The sequence shown here is derived from an EMBL/GenBank/DDBJ whole genome shotgun (WGS) entry which is preliminary data.</text>
</comment>
<feature type="transmembrane region" description="Helical" evidence="6">
    <location>
        <begin position="660"/>
        <end position="679"/>
    </location>
</feature>
<comment type="subcellular location">
    <subcellularLocation>
        <location evidence="1">Membrane</location>
        <topology evidence="1">Multi-pass membrane protein</topology>
    </subcellularLocation>
</comment>
<evidence type="ECO:0000256" key="4">
    <source>
        <dbReference type="ARBA" id="ARBA00023136"/>
    </source>
</evidence>
<dbReference type="GO" id="GO:0016020">
    <property type="term" value="C:membrane"/>
    <property type="evidence" value="ECO:0007669"/>
    <property type="project" value="UniProtKB-SubCell"/>
</dbReference>
<sequence>MGQVVPNRVVGLANLTLAPSSLTKAVQRQADLVLRKSATRGNVRELLPGQTVVLDTARTFETQQHDCMLDPMLCIPAGSSHSRSTKTYKLEAWYKSPTGIGTVANTIAAALSAHDKNQSGFITTDDLMATLQQMNFGTATDVPLFRHLTLDMSGLKEHEVRELLLHHDPTASSLSSKDGVVHYRSQFDVPRDPEDDKIEDPLTRQAKYIAGLQQRVAAASQVPVPTAVGRRRQHHRKNDINTTKLGTLDPHQIPTTTTPPEESSADPPHLPRLATAARPPTKVLGSHRRLVDKATDDVFCVEDLEAALRTHLPSPTRYSAKLAPGIVPQTVSTLVLGGDMRNTPKSLKRAKLMPQIVDQYHRDATRQAKRHVITQSQQALKNHEKGLIHSDVAKHNHNASLESMFSPGFCGSLRNHYPVCLQRSMTVALQDRLAESQYALFHAASVSATNNSTPSCHQALREVACTFAFPACELAQARPLCSSMCALQVANNCSASFASQAQPVTNNVCGTVDDSKCIPWTYTGPNRGAWVAGFTISVVFSFLSSIGINLQKKALKQNEVTAHETGTQPMSPFRLPLWTLGFCLIVAGSLLDFIAFGLAPQSLLAPLAALTLVWNMVRPTQRIFVTLGGLMGGQSVLFAKSTVELVKSLLAGGDCFTHPETYCIIVAMGGCLVAQMHFLNGGLANYDALSVVPIYQAYWIISGVMGGAVYFQEIRSFSEFQACMFVLGILTTIGGVALLAQRSLLSPPPLLKKRKTLASRNLSSYWHTPQALVKSVAGSDEPVVAVAVVVEAKPGGASGSRGTSAEVDLDEADEEEDEVPGLGQDSSDEDATGAASSAPTSIGVDDDVDNEDMNSMNRQAIENSLDMSPMGTFLMGFPSQRNLSIFLRRESSNRLASAVLRPNNPLRTAQDDFEIGLPTSGTGSSSSAALAPDDSTDTDDKRKAKRRSITFAGFKSSKK</sequence>
<reference evidence="8" key="1">
    <citation type="submission" date="2018-07" db="EMBL/GenBank/DDBJ databases">
        <title>Annotation of Aphanomyces astaci genome assembly.</title>
        <authorList>
            <person name="Studholme D.J."/>
        </authorList>
    </citation>
    <scope>NUCLEOTIDE SEQUENCE [LARGE SCALE GENOMIC DNA]</scope>
    <source>
        <strain evidence="8">Pc</strain>
    </source>
</reference>
<dbReference type="InterPro" id="IPR002048">
    <property type="entry name" value="EF_hand_dom"/>
</dbReference>
<protein>
    <recommendedName>
        <fullName evidence="7">EF-hand domain-containing protein</fullName>
    </recommendedName>
</protein>
<evidence type="ECO:0000256" key="2">
    <source>
        <dbReference type="ARBA" id="ARBA00022692"/>
    </source>
</evidence>
<feature type="transmembrane region" description="Helical" evidence="6">
    <location>
        <begin position="691"/>
        <end position="711"/>
    </location>
</feature>
<dbReference type="Pfam" id="PF05653">
    <property type="entry name" value="Mg_trans_NIPA"/>
    <property type="match status" value="2"/>
</dbReference>
<organism evidence="8 9">
    <name type="scientific">Aphanomyces astaci</name>
    <name type="common">Crayfish plague agent</name>
    <dbReference type="NCBI Taxonomy" id="112090"/>
    <lineage>
        <taxon>Eukaryota</taxon>
        <taxon>Sar</taxon>
        <taxon>Stramenopiles</taxon>
        <taxon>Oomycota</taxon>
        <taxon>Saprolegniomycetes</taxon>
        <taxon>Saprolegniales</taxon>
        <taxon>Verrucalvaceae</taxon>
        <taxon>Aphanomyces</taxon>
    </lineage>
</organism>
<keyword evidence="4 6" id="KW-0472">Membrane</keyword>
<evidence type="ECO:0000256" key="6">
    <source>
        <dbReference type="SAM" id="Phobius"/>
    </source>
</evidence>
<dbReference type="InterPro" id="IPR018247">
    <property type="entry name" value="EF_Hand_1_Ca_BS"/>
</dbReference>
<keyword evidence="2 6" id="KW-0812">Transmembrane</keyword>
<evidence type="ECO:0000256" key="1">
    <source>
        <dbReference type="ARBA" id="ARBA00004141"/>
    </source>
</evidence>
<dbReference type="InterPro" id="IPR008521">
    <property type="entry name" value="Mg_trans_NIPA"/>
</dbReference>
<dbReference type="PANTHER" id="PTHR12570">
    <property type="match status" value="1"/>
</dbReference>
<feature type="transmembrane region" description="Helical" evidence="6">
    <location>
        <begin position="723"/>
        <end position="740"/>
    </location>
</feature>
<feature type="compositionally biased region" description="Low complexity" evidence="5">
    <location>
        <begin position="916"/>
        <end position="933"/>
    </location>
</feature>
<feature type="domain" description="EF-hand" evidence="7">
    <location>
        <begin position="102"/>
        <end position="137"/>
    </location>
</feature>
<dbReference type="Proteomes" id="UP000284702">
    <property type="component" value="Unassembled WGS sequence"/>
</dbReference>
<feature type="compositionally biased region" description="Acidic residues" evidence="5">
    <location>
        <begin position="807"/>
        <end position="819"/>
    </location>
</feature>
<dbReference type="VEuPathDB" id="FungiDB:H257_01317"/>
<dbReference type="PROSITE" id="PS00018">
    <property type="entry name" value="EF_HAND_1"/>
    <property type="match status" value="1"/>
</dbReference>
<dbReference type="VEuPathDB" id="FungiDB:H257_01318"/>